<keyword evidence="2" id="KW-0444">Lipid biosynthesis</keyword>
<evidence type="ECO:0000256" key="7">
    <source>
        <dbReference type="ARBA" id="ARBA00023209"/>
    </source>
</evidence>
<comment type="caution">
    <text evidence="11">The sequence shown here is derived from an EMBL/GenBank/DDBJ whole genome shotgun (WGS) entry which is preliminary data.</text>
</comment>
<evidence type="ECO:0008006" key="13">
    <source>
        <dbReference type="Google" id="ProtNLM"/>
    </source>
</evidence>
<evidence type="ECO:0000256" key="3">
    <source>
        <dbReference type="ARBA" id="ARBA00022793"/>
    </source>
</evidence>
<dbReference type="Proteomes" id="UP000019140">
    <property type="component" value="Unassembled WGS sequence"/>
</dbReference>
<evidence type="ECO:0000313" key="11">
    <source>
        <dbReference type="EMBL" id="ETW92158.1"/>
    </source>
</evidence>
<sequence length="174" mass="19287">YVKPIMEGQIPLAEKQGRTFSLADFVQADVLPQGGFLIGIAMNYLDVHVNRSPIAGRIRLLRHIKGLFLSLKRREAILENERVLTVIDNGQFQIGVVQIASRLVRKIVPYVQEGTQLQRGERLGMIRFGSQVDVVLPHLPELHIAVAPGMKLQAGTSILATCRSQTPDDTKDAL</sequence>
<dbReference type="PATRIC" id="fig|1429439.4.peg.8679"/>
<evidence type="ECO:0000256" key="8">
    <source>
        <dbReference type="ARBA" id="ARBA00023239"/>
    </source>
</evidence>
<evidence type="ECO:0000256" key="2">
    <source>
        <dbReference type="ARBA" id="ARBA00022516"/>
    </source>
</evidence>
<dbReference type="PANTHER" id="PTHR35809:SF1">
    <property type="entry name" value="ARCHAETIDYLSERINE DECARBOXYLASE PROENZYME-RELATED"/>
    <property type="match status" value="1"/>
</dbReference>
<reference evidence="11 12" key="1">
    <citation type="journal article" date="2014" name="Nature">
        <title>An environmental bacterial taxon with a large and distinct metabolic repertoire.</title>
        <authorList>
            <person name="Wilson M.C."/>
            <person name="Mori T."/>
            <person name="Ruckert C."/>
            <person name="Uria A.R."/>
            <person name="Helf M.J."/>
            <person name="Takada K."/>
            <person name="Gernert C."/>
            <person name="Steffens U.A."/>
            <person name="Heycke N."/>
            <person name="Schmitt S."/>
            <person name="Rinke C."/>
            <person name="Helfrich E.J."/>
            <person name="Brachmann A.O."/>
            <person name="Gurgui C."/>
            <person name="Wakimoto T."/>
            <person name="Kracht M."/>
            <person name="Crusemann M."/>
            <person name="Hentschel U."/>
            <person name="Abe I."/>
            <person name="Matsunaga S."/>
            <person name="Kalinowski J."/>
            <person name="Takeyama H."/>
            <person name="Piel J."/>
        </authorList>
    </citation>
    <scope>NUCLEOTIDE SEQUENCE [LARGE SCALE GENOMIC DNA]</scope>
    <source>
        <strain evidence="12">TSY2</strain>
    </source>
</reference>
<feature type="non-terminal residue" evidence="11">
    <location>
        <position position="1"/>
    </location>
</feature>
<evidence type="ECO:0000256" key="1">
    <source>
        <dbReference type="ARBA" id="ARBA00022475"/>
    </source>
</evidence>
<dbReference type="GO" id="GO:0008654">
    <property type="term" value="P:phospholipid biosynthetic process"/>
    <property type="evidence" value="ECO:0007669"/>
    <property type="project" value="UniProtKB-KW"/>
</dbReference>
<protein>
    <recommendedName>
        <fullName evidence="13">Phosphatidylserine decarboxylase</fullName>
    </recommendedName>
</protein>
<dbReference type="HOGENOM" id="CLU_1535654_0_0_7"/>
<dbReference type="PANTHER" id="PTHR35809">
    <property type="entry name" value="ARCHAETIDYLSERINE DECARBOXYLASE PROENZYME-RELATED"/>
    <property type="match status" value="1"/>
</dbReference>
<dbReference type="Pfam" id="PF02666">
    <property type="entry name" value="PS_Dcarbxylase"/>
    <property type="match status" value="1"/>
</dbReference>
<accession>W4L244</accession>
<dbReference type="InterPro" id="IPR033175">
    <property type="entry name" value="PSD-A"/>
</dbReference>
<dbReference type="InterPro" id="IPR003817">
    <property type="entry name" value="PS_Dcarbxylase"/>
</dbReference>
<keyword evidence="1" id="KW-1003">Cell membrane</keyword>
<keyword evidence="6" id="KW-0865">Zymogen</keyword>
<dbReference type="EMBL" id="AZHX01003047">
    <property type="protein sequence ID" value="ETW92158.1"/>
    <property type="molecule type" value="Genomic_DNA"/>
</dbReference>
<keyword evidence="5" id="KW-0472">Membrane</keyword>
<evidence type="ECO:0000256" key="5">
    <source>
        <dbReference type="ARBA" id="ARBA00023136"/>
    </source>
</evidence>
<keyword evidence="4" id="KW-0443">Lipid metabolism</keyword>
<keyword evidence="12" id="KW-1185">Reference proteome</keyword>
<name>W4L244_9BACT</name>
<evidence type="ECO:0000313" key="12">
    <source>
        <dbReference type="Proteomes" id="UP000019140"/>
    </source>
</evidence>
<keyword evidence="9" id="KW-1208">Phospholipid metabolism</keyword>
<evidence type="ECO:0000256" key="6">
    <source>
        <dbReference type="ARBA" id="ARBA00023145"/>
    </source>
</evidence>
<evidence type="ECO:0000256" key="9">
    <source>
        <dbReference type="ARBA" id="ARBA00023264"/>
    </source>
</evidence>
<gene>
    <name evidence="11" type="ORF">ETSY2_54325</name>
</gene>
<keyword evidence="10" id="KW-0670">Pyruvate</keyword>
<evidence type="ECO:0000256" key="4">
    <source>
        <dbReference type="ARBA" id="ARBA00023098"/>
    </source>
</evidence>
<proteinExistence type="predicted"/>
<keyword evidence="8" id="KW-0456">Lyase</keyword>
<organism evidence="11 12">
    <name type="scientific">Candidatus Entotheonella gemina</name>
    <dbReference type="NCBI Taxonomy" id="1429439"/>
    <lineage>
        <taxon>Bacteria</taxon>
        <taxon>Pseudomonadati</taxon>
        <taxon>Nitrospinota/Tectimicrobiota group</taxon>
        <taxon>Candidatus Tectimicrobiota</taxon>
        <taxon>Candidatus Entotheonellia</taxon>
        <taxon>Candidatus Entotheonellales</taxon>
        <taxon>Candidatus Entotheonellaceae</taxon>
        <taxon>Candidatus Entotheonella</taxon>
    </lineage>
</organism>
<keyword evidence="3" id="KW-0210">Decarboxylase</keyword>
<evidence type="ECO:0000256" key="10">
    <source>
        <dbReference type="ARBA" id="ARBA00023317"/>
    </source>
</evidence>
<dbReference type="GO" id="GO:0004609">
    <property type="term" value="F:phosphatidylserine decarboxylase activity"/>
    <property type="evidence" value="ECO:0007669"/>
    <property type="project" value="InterPro"/>
</dbReference>
<keyword evidence="7" id="KW-0594">Phospholipid biosynthesis</keyword>
<dbReference type="AlphaFoldDB" id="W4L244"/>